<keyword evidence="7" id="KW-1185">Reference proteome</keyword>
<evidence type="ECO:0000256" key="1">
    <source>
        <dbReference type="ARBA" id="ARBA00026139"/>
    </source>
</evidence>
<dbReference type="Pfam" id="PF03121">
    <property type="entry name" value="Herpes_UL52"/>
    <property type="match status" value="1"/>
</dbReference>
<reference evidence="6 7" key="1">
    <citation type="submission" date="2024-10" db="EMBL/GenBank/DDBJ databases">
        <title>Updated reference genomes for cyclostephanoid diatoms.</title>
        <authorList>
            <person name="Roberts W.R."/>
            <person name="Alverson A.J."/>
        </authorList>
    </citation>
    <scope>NUCLEOTIDE SEQUENCE [LARGE SCALE GENOMIC DNA]</scope>
    <source>
        <strain evidence="6 7">AJA010-31</strain>
    </source>
</reference>
<dbReference type="PANTHER" id="PTHR31399:SF0">
    <property type="entry name" value="DNA-DIRECTED PRIMASE_POLYMERASE PROTEIN"/>
    <property type="match status" value="1"/>
</dbReference>
<comment type="catalytic activity">
    <reaction evidence="2">
        <text>ssDNA + n NTP = ssDNA/pppN(pN)n-1 hybrid + (n-1) diphosphate.</text>
        <dbReference type="EC" id="2.7.7.102"/>
    </reaction>
</comment>
<evidence type="ECO:0000256" key="2">
    <source>
        <dbReference type="ARBA" id="ARBA00044677"/>
    </source>
</evidence>
<feature type="region of interest" description="Disordered" evidence="5">
    <location>
        <begin position="241"/>
        <end position="275"/>
    </location>
</feature>
<comment type="caution">
    <text evidence="6">The sequence shown here is derived from an EMBL/GenBank/DDBJ whole genome shotgun (WGS) entry which is preliminary data.</text>
</comment>
<sequence>MAASNQKPIDDQIQRRRAFTNKLNLRRQVYHELTSYQVFPLQEMAKKDLDEKLKNYLGTDCNSDDENSVGVDRTACIFSKDASATNTELESLREQYRQEFLVEKLHPSGAGSIRAAAAVVPCIDRVQGAKSETAAAAAAAVATTPNEDGERHETQQDNPQQCENEQINTCESNDSESLSKQVESSTQTQHSDHISINTKHEAQTNDLSHVQTNIDNIEAQPTSGKSSENAPTQCIYNVQSNESETSAAQQNHPPNSDTLPQDQTNSETTNESTHISALWSMEPRLFALETSGTGKRRYISSHLGRFMDHYWRKCDVYNRHYYELIRESTPCRLYFDLEFSKSANVDITPEIAECILTELFEEIQIQFKTLYGTTIQRQNLVDLDSSTSKKFSRHWIFHLPNGELFGDARAAGAFVKLLVARLEEEKESGELESKGHENLAKYLLVNAESSNDDDIKLTRFIDMGVYTRNRLFRILGSTKFGKRPDAALRIADANEFEFPEEFSNAKFYLPAINAISGANDNSDNDGGLEFDQFCKSHDWEGHATALECTLVVPAHTTKLDYPILPDPESLLGDESQQKLVLEAGWRCRTNGSSFTLMRPSNTHGRSPFPKLEEFIVNTLGQRKGLSGSIGTYSLGIQLPLPRTISFNMVGNRWCENVGRAHKSNNIIWNVYLMDRVCWQSCHDPDCRGFRGESIDLPTEIHTEIDEYFLERELSSLNFDNQRDATPTESNEFDDPDLEEGMQNLDIKAAESAAVTEEEFDDPLLEMAMKNLAL</sequence>
<accession>A0ABD3Q138</accession>
<feature type="compositionally biased region" description="Polar residues" evidence="5">
    <location>
        <begin position="156"/>
        <end position="189"/>
    </location>
</feature>
<dbReference type="Proteomes" id="UP001530400">
    <property type="component" value="Unassembled WGS sequence"/>
</dbReference>
<evidence type="ECO:0000313" key="7">
    <source>
        <dbReference type="Proteomes" id="UP001530400"/>
    </source>
</evidence>
<proteinExistence type="predicted"/>
<feature type="region of interest" description="Disordered" evidence="5">
    <location>
        <begin position="142"/>
        <end position="194"/>
    </location>
</feature>
<evidence type="ECO:0000256" key="3">
    <source>
        <dbReference type="ARBA" id="ARBA00044768"/>
    </source>
</evidence>
<dbReference type="InterPro" id="IPR044917">
    <property type="entry name" value="PRIMPOL"/>
</dbReference>
<dbReference type="PANTHER" id="PTHR31399">
    <property type="entry name" value="DNA-DIRECTED PRIMASE / POLYMERASE PROTEIN"/>
    <property type="match status" value="1"/>
</dbReference>
<dbReference type="GO" id="GO:0003887">
    <property type="term" value="F:DNA-directed DNA polymerase activity"/>
    <property type="evidence" value="ECO:0007669"/>
    <property type="project" value="UniProtKB-EC"/>
</dbReference>
<name>A0ABD3Q138_9STRA</name>
<evidence type="ECO:0000256" key="4">
    <source>
        <dbReference type="ARBA" id="ARBA00047303"/>
    </source>
</evidence>
<protein>
    <recommendedName>
        <fullName evidence="1">DNA-directed primase/polymerase protein</fullName>
        <ecNumber evidence="3">2.7.7.102</ecNumber>
    </recommendedName>
</protein>
<evidence type="ECO:0000313" key="6">
    <source>
        <dbReference type="EMBL" id="KAL3794007.1"/>
    </source>
</evidence>
<dbReference type="AlphaFoldDB" id="A0ABD3Q138"/>
<comment type="catalytic activity">
    <reaction evidence="4">
        <text>DNA(n) + a 2'-deoxyribonucleoside 5'-triphosphate = DNA(n+1) + diphosphate</text>
        <dbReference type="Rhea" id="RHEA:22508"/>
        <dbReference type="Rhea" id="RHEA-COMP:17339"/>
        <dbReference type="Rhea" id="RHEA-COMP:17340"/>
        <dbReference type="ChEBI" id="CHEBI:33019"/>
        <dbReference type="ChEBI" id="CHEBI:61560"/>
        <dbReference type="ChEBI" id="CHEBI:173112"/>
        <dbReference type="EC" id="2.7.7.7"/>
    </reaction>
    <physiologicalReaction direction="left-to-right" evidence="4">
        <dbReference type="Rhea" id="RHEA:22509"/>
    </physiologicalReaction>
</comment>
<evidence type="ECO:0000256" key="5">
    <source>
        <dbReference type="SAM" id="MobiDB-lite"/>
    </source>
</evidence>
<organism evidence="6 7">
    <name type="scientific">Cyclotella atomus</name>
    <dbReference type="NCBI Taxonomy" id="382360"/>
    <lineage>
        <taxon>Eukaryota</taxon>
        <taxon>Sar</taxon>
        <taxon>Stramenopiles</taxon>
        <taxon>Ochrophyta</taxon>
        <taxon>Bacillariophyta</taxon>
        <taxon>Coscinodiscophyceae</taxon>
        <taxon>Thalassiosirophycidae</taxon>
        <taxon>Stephanodiscales</taxon>
        <taxon>Stephanodiscaceae</taxon>
        <taxon>Cyclotella</taxon>
    </lineage>
</organism>
<gene>
    <name evidence="6" type="ORF">ACHAWO_012411</name>
</gene>
<dbReference type="EMBL" id="JALLPJ020000373">
    <property type="protein sequence ID" value="KAL3794007.1"/>
    <property type="molecule type" value="Genomic_DNA"/>
</dbReference>
<dbReference type="EC" id="2.7.7.102" evidence="3"/>